<organism evidence="1 2">
    <name type="scientific">Adiantum capillus-veneris</name>
    <name type="common">Maidenhair fern</name>
    <dbReference type="NCBI Taxonomy" id="13818"/>
    <lineage>
        <taxon>Eukaryota</taxon>
        <taxon>Viridiplantae</taxon>
        <taxon>Streptophyta</taxon>
        <taxon>Embryophyta</taxon>
        <taxon>Tracheophyta</taxon>
        <taxon>Polypodiopsida</taxon>
        <taxon>Polypodiidae</taxon>
        <taxon>Polypodiales</taxon>
        <taxon>Pteridineae</taxon>
        <taxon>Pteridaceae</taxon>
        <taxon>Vittarioideae</taxon>
        <taxon>Adiantum</taxon>
    </lineage>
</organism>
<dbReference type="EMBL" id="JABFUD020000007">
    <property type="protein sequence ID" value="KAI5077834.1"/>
    <property type="molecule type" value="Genomic_DNA"/>
</dbReference>
<dbReference type="Proteomes" id="UP000886520">
    <property type="component" value="Chromosome 7"/>
</dbReference>
<gene>
    <name evidence="1" type="ORF">GOP47_0007658</name>
</gene>
<dbReference type="AlphaFoldDB" id="A0A9D4V193"/>
<evidence type="ECO:0000313" key="2">
    <source>
        <dbReference type="Proteomes" id="UP000886520"/>
    </source>
</evidence>
<name>A0A9D4V193_ADICA</name>
<accession>A0A9D4V193</accession>
<protein>
    <submittedName>
        <fullName evidence="1">Uncharacterized protein</fullName>
    </submittedName>
</protein>
<reference evidence="1" key="1">
    <citation type="submission" date="2021-01" db="EMBL/GenBank/DDBJ databases">
        <title>Adiantum capillus-veneris genome.</title>
        <authorList>
            <person name="Fang Y."/>
            <person name="Liao Q."/>
        </authorList>
    </citation>
    <scope>NUCLEOTIDE SEQUENCE</scope>
    <source>
        <strain evidence="1">H3</strain>
        <tissue evidence="1">Leaf</tissue>
    </source>
</reference>
<proteinExistence type="predicted"/>
<sequence length="73" mass="8316">MWESCPTPVDLLILEQQVKHSLVSQQNKHINEDGFNQTGLKKKEHVRTVQQPKSVLTIDSPLRTTAWKSEGCC</sequence>
<evidence type="ECO:0000313" key="1">
    <source>
        <dbReference type="EMBL" id="KAI5077834.1"/>
    </source>
</evidence>
<comment type="caution">
    <text evidence="1">The sequence shown here is derived from an EMBL/GenBank/DDBJ whole genome shotgun (WGS) entry which is preliminary data.</text>
</comment>
<keyword evidence="2" id="KW-1185">Reference proteome</keyword>